<sequence>MIVNATLAGRRVEFGNLSYIETSGRSASRQRGYIAMRLPARLPRMVIIKRESPYFPLTIPFFPHSNAAVDVGQGRAFRLYVPDGAEFIARALFTPETTRLFARLAKRYSMEIVGDTILLTRFRPVSTGSTRQWRRQLGDMTDLAAAVNRSTVWQLMRRQPKRFVQRLPEIRLHFMSRSPMLAAFFILGVILAFIVLSILAIILYKELT</sequence>
<evidence type="ECO:0000256" key="1">
    <source>
        <dbReference type="SAM" id="Phobius"/>
    </source>
</evidence>
<keyword evidence="1" id="KW-0472">Membrane</keyword>
<dbReference type="Proteomes" id="UP001519362">
    <property type="component" value="Unassembled WGS sequence"/>
</dbReference>
<comment type="caution">
    <text evidence="2">The sequence shown here is derived from an EMBL/GenBank/DDBJ whole genome shotgun (WGS) entry which is preliminary data.</text>
</comment>
<feature type="transmembrane region" description="Helical" evidence="1">
    <location>
        <begin position="181"/>
        <end position="204"/>
    </location>
</feature>
<dbReference type="EMBL" id="JAGIOL010000001">
    <property type="protein sequence ID" value="MBP2435578.1"/>
    <property type="molecule type" value="Genomic_DNA"/>
</dbReference>
<name>A0ABS4ZF05_9MICO</name>
<accession>A0ABS4ZF05</accession>
<keyword evidence="3" id="KW-1185">Reference proteome</keyword>
<organism evidence="2 3">
    <name type="scientific">Microbacterium amylolyticum</name>
    <dbReference type="NCBI Taxonomy" id="936337"/>
    <lineage>
        <taxon>Bacteria</taxon>
        <taxon>Bacillati</taxon>
        <taxon>Actinomycetota</taxon>
        <taxon>Actinomycetes</taxon>
        <taxon>Micrococcales</taxon>
        <taxon>Microbacteriaceae</taxon>
        <taxon>Microbacterium</taxon>
    </lineage>
</organism>
<evidence type="ECO:0000313" key="3">
    <source>
        <dbReference type="Proteomes" id="UP001519362"/>
    </source>
</evidence>
<evidence type="ECO:0000313" key="2">
    <source>
        <dbReference type="EMBL" id="MBP2435578.1"/>
    </source>
</evidence>
<dbReference type="RefSeq" id="WP_165132463.1">
    <property type="nucleotide sequence ID" value="NZ_CP049253.1"/>
</dbReference>
<proteinExistence type="predicted"/>
<keyword evidence="1" id="KW-1133">Transmembrane helix</keyword>
<keyword evidence="1" id="KW-0812">Transmembrane</keyword>
<gene>
    <name evidence="2" type="ORF">JOF34_000164</name>
</gene>
<reference evidence="2 3" key="1">
    <citation type="submission" date="2021-03" db="EMBL/GenBank/DDBJ databases">
        <title>Sequencing the genomes of 1000 actinobacteria strains.</title>
        <authorList>
            <person name="Klenk H.-P."/>
        </authorList>
    </citation>
    <scope>NUCLEOTIDE SEQUENCE [LARGE SCALE GENOMIC DNA]</scope>
    <source>
        <strain evidence="2 3">DSM 24221</strain>
    </source>
</reference>
<protein>
    <submittedName>
        <fullName evidence="2">Uncharacterized protein</fullName>
    </submittedName>
</protein>